<dbReference type="PIRSF" id="PIRSF000124">
    <property type="entry name" value="UDPglc_GDPman_dh"/>
    <property type="match status" value="1"/>
</dbReference>
<dbReference type="InterPro" id="IPR017476">
    <property type="entry name" value="UDP-Glc/GDP-Man"/>
</dbReference>
<dbReference type="GO" id="GO:0016616">
    <property type="term" value="F:oxidoreductase activity, acting on the CH-OH group of donors, NAD or NADP as acceptor"/>
    <property type="evidence" value="ECO:0007669"/>
    <property type="project" value="InterPro"/>
</dbReference>
<protein>
    <submittedName>
        <fullName evidence="6">Nucleotide sugar dehydrogenase</fullName>
    </submittedName>
</protein>
<dbReference type="Pfam" id="PF00984">
    <property type="entry name" value="UDPG_MGDP_dh"/>
    <property type="match status" value="1"/>
</dbReference>
<keyword evidence="2" id="KW-0560">Oxidoreductase</keyword>
<evidence type="ECO:0000256" key="3">
    <source>
        <dbReference type="ARBA" id="ARBA00023027"/>
    </source>
</evidence>
<comment type="caution">
    <text evidence="6">The sequence shown here is derived from an EMBL/GenBank/DDBJ whole genome shotgun (WGS) entry which is preliminary data.</text>
</comment>
<evidence type="ECO:0000259" key="5">
    <source>
        <dbReference type="SMART" id="SM00984"/>
    </source>
</evidence>
<dbReference type="Pfam" id="PF03721">
    <property type="entry name" value="UDPG_MGDP_dh_N"/>
    <property type="match status" value="1"/>
</dbReference>
<evidence type="ECO:0000256" key="4">
    <source>
        <dbReference type="PIRNR" id="PIRNR000124"/>
    </source>
</evidence>
<dbReference type="PANTHER" id="PTHR43491">
    <property type="entry name" value="UDP-N-ACETYL-D-MANNOSAMINE DEHYDROGENASE"/>
    <property type="match status" value="1"/>
</dbReference>
<dbReference type="Pfam" id="PF03720">
    <property type="entry name" value="UDPG_MGDP_dh_C"/>
    <property type="match status" value="1"/>
</dbReference>
<dbReference type="InterPro" id="IPR028359">
    <property type="entry name" value="UDP_ManNAc/GlcNAc_DH"/>
</dbReference>
<dbReference type="RefSeq" id="WP_271139913.1">
    <property type="nucleotide sequence ID" value="NZ_JAPYYP010000007.1"/>
</dbReference>
<feature type="domain" description="UDP-glucose/GDP-mannose dehydrogenase C-terminal" evidence="5">
    <location>
        <begin position="325"/>
        <end position="421"/>
    </location>
</feature>
<accession>A0A9X3TPI4</accession>
<evidence type="ECO:0000313" key="6">
    <source>
        <dbReference type="EMBL" id="MDA5108404.1"/>
    </source>
</evidence>
<dbReference type="InterPro" id="IPR036291">
    <property type="entry name" value="NAD(P)-bd_dom_sf"/>
</dbReference>
<keyword evidence="3" id="KW-0520">NAD</keyword>
<dbReference type="GO" id="GO:0016628">
    <property type="term" value="F:oxidoreductase activity, acting on the CH-CH group of donors, NAD or NADP as acceptor"/>
    <property type="evidence" value="ECO:0007669"/>
    <property type="project" value="InterPro"/>
</dbReference>
<dbReference type="InterPro" id="IPR014027">
    <property type="entry name" value="UDP-Glc/GDP-Man_DH_C"/>
</dbReference>
<dbReference type="SUPFAM" id="SSF48179">
    <property type="entry name" value="6-phosphogluconate dehydrogenase C-terminal domain-like"/>
    <property type="match status" value="1"/>
</dbReference>
<dbReference type="GO" id="GO:0051287">
    <property type="term" value="F:NAD binding"/>
    <property type="evidence" value="ECO:0007669"/>
    <property type="project" value="InterPro"/>
</dbReference>
<evidence type="ECO:0000256" key="1">
    <source>
        <dbReference type="ARBA" id="ARBA00006601"/>
    </source>
</evidence>
<dbReference type="AlphaFoldDB" id="A0A9X3TPI4"/>
<gene>
    <name evidence="6" type="ORF">O3V59_08525</name>
</gene>
<dbReference type="SUPFAM" id="SSF52413">
    <property type="entry name" value="UDP-glucose/GDP-mannose dehydrogenase C-terminal domain"/>
    <property type="match status" value="1"/>
</dbReference>
<dbReference type="GO" id="GO:0000271">
    <property type="term" value="P:polysaccharide biosynthetic process"/>
    <property type="evidence" value="ECO:0007669"/>
    <property type="project" value="InterPro"/>
</dbReference>
<keyword evidence="7" id="KW-1185">Reference proteome</keyword>
<evidence type="ECO:0000313" key="7">
    <source>
        <dbReference type="Proteomes" id="UP001151071"/>
    </source>
</evidence>
<name>A0A9X3TPI4_9BACL</name>
<dbReference type="EMBL" id="JAPYYP010000007">
    <property type="protein sequence ID" value="MDA5108404.1"/>
    <property type="molecule type" value="Genomic_DNA"/>
</dbReference>
<organism evidence="6 7">
    <name type="scientific">Brevibacillus thermoruber</name>
    <dbReference type="NCBI Taxonomy" id="33942"/>
    <lineage>
        <taxon>Bacteria</taxon>
        <taxon>Bacillati</taxon>
        <taxon>Bacillota</taxon>
        <taxon>Bacilli</taxon>
        <taxon>Bacillales</taxon>
        <taxon>Paenibacillaceae</taxon>
        <taxon>Brevibacillus</taxon>
    </lineage>
</organism>
<evidence type="ECO:0000256" key="2">
    <source>
        <dbReference type="ARBA" id="ARBA00023002"/>
    </source>
</evidence>
<dbReference type="InterPro" id="IPR001732">
    <property type="entry name" value="UDP-Glc/GDP-Man_DH_N"/>
</dbReference>
<proteinExistence type="inferred from homology"/>
<comment type="similarity">
    <text evidence="1 4">Belongs to the UDP-glucose/GDP-mannose dehydrogenase family.</text>
</comment>
<dbReference type="PANTHER" id="PTHR43491:SF2">
    <property type="entry name" value="UDP-N-ACETYL-D-MANNOSAMINE DEHYDROGENASE"/>
    <property type="match status" value="1"/>
</dbReference>
<sequence length="434" mass="47208">MTQPVRVAVVGLGFVGLPLALTYAMKGARVVGVDVMPNVVEEINAGKSHHLESYQGKTLPEILREQIAAGRFRATTSYEEAAKEVNNYIVTVGLPVHNGDPDLGPLKSCAQTLGRVLKKGDMVMIRSTVVPGTTEEVILPILEEASGLKAGSDFYLTYCSERIAEGRAFEEFIHMPLVLGGINAESAAKGKELLSFISETEITISDIRVIETAKVIENIQRDVNIAMVQEFARFAEAFGIDTFELIKVANTHKRVNLLTPGPGVGGFCLPNALYYLQPKAKELGVSLPLLQLARTTNDGVPAVLVGMLEQALGQKGRTLAGSRVAVLGLAMKDFSNDDRVSPVHDLIALLQAKGVEVRSYDPAVPSRYEHKTDSLEEALRGADALFLTAVQKEFAELDWQRAAELMAPSPILFDTKNRIPRTLDTDSRMTVVRI</sequence>
<dbReference type="InterPro" id="IPR036220">
    <property type="entry name" value="UDP-Glc/GDP-Man_DH_C_sf"/>
</dbReference>
<dbReference type="PIRSF" id="PIRSF500136">
    <property type="entry name" value="UDP_ManNAc_DH"/>
    <property type="match status" value="1"/>
</dbReference>
<dbReference type="Gene3D" id="3.40.50.720">
    <property type="entry name" value="NAD(P)-binding Rossmann-like Domain"/>
    <property type="match status" value="2"/>
</dbReference>
<dbReference type="InterPro" id="IPR008927">
    <property type="entry name" value="6-PGluconate_DH-like_C_sf"/>
</dbReference>
<reference evidence="6" key="1">
    <citation type="submission" date="2022-12" db="EMBL/GenBank/DDBJ databases">
        <title>Draft genome sequence of the thermophilic strain Brevibacillus thermoruber HT42, isolated from Los Humeros, Puebla, Mexico, with biotechnological potential.</title>
        <authorList>
            <person name="Lara Sanchez J."/>
            <person name="Solis Palacios R."/>
            <person name="Bustos Baena A.S."/>
            <person name="Ruz Baez A.E."/>
            <person name="Espinosa Luna G."/>
            <person name="Oliart Ros R.M."/>
        </authorList>
    </citation>
    <scope>NUCLEOTIDE SEQUENCE</scope>
    <source>
        <strain evidence="6">HT42</strain>
    </source>
</reference>
<dbReference type="NCBIfam" id="TIGR03026">
    <property type="entry name" value="NDP-sugDHase"/>
    <property type="match status" value="1"/>
</dbReference>
<dbReference type="SMART" id="SM00984">
    <property type="entry name" value="UDPG_MGDP_dh_C"/>
    <property type="match status" value="1"/>
</dbReference>
<dbReference type="SUPFAM" id="SSF51735">
    <property type="entry name" value="NAD(P)-binding Rossmann-fold domains"/>
    <property type="match status" value="1"/>
</dbReference>
<dbReference type="Proteomes" id="UP001151071">
    <property type="component" value="Unassembled WGS sequence"/>
</dbReference>
<dbReference type="InterPro" id="IPR014026">
    <property type="entry name" value="UDP-Glc/GDP-Man_DH_dimer"/>
</dbReference>